<comment type="catalytic activity">
    <reaction evidence="14 15">
        <text>a di-trans,poly-cis-dolichyl beta-D-mannosyl phosphate + L-seryl-[protein] = 3-O-(alpha-D-mannosyl)-L-seryl-[protein] + a di-trans,poly-cis-dolichyl phosphate + H(+)</text>
        <dbReference type="Rhea" id="RHEA:17377"/>
        <dbReference type="Rhea" id="RHEA-COMP:9863"/>
        <dbReference type="Rhea" id="RHEA-COMP:13546"/>
        <dbReference type="Rhea" id="RHEA-COMP:19498"/>
        <dbReference type="Rhea" id="RHEA-COMP:19501"/>
        <dbReference type="ChEBI" id="CHEBI:15378"/>
        <dbReference type="ChEBI" id="CHEBI:29999"/>
        <dbReference type="ChEBI" id="CHEBI:57683"/>
        <dbReference type="ChEBI" id="CHEBI:58211"/>
        <dbReference type="ChEBI" id="CHEBI:137321"/>
        <dbReference type="EC" id="2.4.1.109"/>
    </reaction>
</comment>
<evidence type="ECO:0000313" key="18">
    <source>
        <dbReference type="EMBL" id="WBW72154.1"/>
    </source>
</evidence>
<evidence type="ECO:0000256" key="15">
    <source>
        <dbReference type="RuleBase" id="RU367007"/>
    </source>
</evidence>
<dbReference type="GeneID" id="80875313"/>
<dbReference type="Proteomes" id="UP001212411">
    <property type="component" value="Chromosome 1"/>
</dbReference>
<dbReference type="RefSeq" id="XP_056036397.1">
    <property type="nucleotide sequence ID" value="XM_056180624.1"/>
</dbReference>
<evidence type="ECO:0000256" key="5">
    <source>
        <dbReference type="ARBA" id="ARBA00022676"/>
    </source>
</evidence>
<dbReference type="InterPro" id="IPR027005">
    <property type="entry name" value="PMT-like"/>
</dbReference>
<feature type="domain" description="MIR" evidence="17">
    <location>
        <begin position="311"/>
        <end position="365"/>
    </location>
</feature>
<feature type="compositionally biased region" description="Low complexity" evidence="16">
    <location>
        <begin position="795"/>
        <end position="807"/>
    </location>
</feature>
<feature type="region of interest" description="Disordered" evidence="16">
    <location>
        <begin position="788"/>
        <end position="816"/>
    </location>
</feature>
<feature type="domain" description="MIR" evidence="17">
    <location>
        <begin position="444"/>
        <end position="500"/>
    </location>
</feature>
<evidence type="ECO:0000256" key="1">
    <source>
        <dbReference type="ARBA" id="ARBA00004477"/>
    </source>
</evidence>
<keyword evidence="5 15" id="KW-0328">Glycosyltransferase</keyword>
<evidence type="ECO:0000256" key="7">
    <source>
        <dbReference type="ARBA" id="ARBA00022692"/>
    </source>
</evidence>
<gene>
    <name evidence="18" type="primary">ogm1</name>
    <name evidence="18" type="ORF">SOMG_01831</name>
</gene>
<dbReference type="PROSITE" id="PS50919">
    <property type="entry name" value="MIR"/>
    <property type="match status" value="3"/>
</dbReference>
<keyword evidence="8" id="KW-0677">Repeat</keyword>
<feature type="domain" description="MIR" evidence="17">
    <location>
        <begin position="375"/>
        <end position="434"/>
    </location>
</feature>
<keyword evidence="19" id="KW-1185">Reference proteome</keyword>
<dbReference type="SMART" id="SM00472">
    <property type="entry name" value="MIR"/>
    <property type="match status" value="3"/>
</dbReference>
<feature type="transmembrane region" description="Helical" evidence="15">
    <location>
        <begin position="615"/>
        <end position="631"/>
    </location>
</feature>
<evidence type="ECO:0000259" key="17">
    <source>
        <dbReference type="PROSITE" id="PS50919"/>
    </source>
</evidence>
<evidence type="ECO:0000256" key="3">
    <source>
        <dbReference type="ARBA" id="ARBA00007222"/>
    </source>
</evidence>
<dbReference type="InterPro" id="IPR036300">
    <property type="entry name" value="MIR_dom_sf"/>
</dbReference>
<dbReference type="EC" id="2.4.1.109" evidence="4 15"/>
<comment type="function">
    <text evidence="15">Transfers mannose from Dol-P-mannose to Ser or Thr residues on proteins.</text>
</comment>
<keyword evidence="6 15" id="KW-0808">Transferase</keyword>
<dbReference type="AlphaFoldDB" id="A0AAF0AVP7"/>
<comment type="similarity">
    <text evidence="3 15">Belongs to the glycosyltransferase 39 family.</text>
</comment>
<dbReference type="GO" id="GO:0004169">
    <property type="term" value="F:dolichyl-phosphate-mannose-protein mannosyltransferase activity"/>
    <property type="evidence" value="ECO:0007669"/>
    <property type="project" value="UniProtKB-UniRule"/>
</dbReference>
<evidence type="ECO:0000256" key="13">
    <source>
        <dbReference type="ARBA" id="ARBA00045085"/>
    </source>
</evidence>
<keyword evidence="10 15" id="KW-1133">Transmembrane helix</keyword>
<protein>
    <recommendedName>
        <fullName evidence="4 15">Dolichyl-phosphate-mannose--protein mannosyltransferase</fullName>
        <ecNumber evidence="4 15">2.4.1.109</ecNumber>
    </recommendedName>
</protein>
<evidence type="ECO:0000256" key="8">
    <source>
        <dbReference type="ARBA" id="ARBA00022737"/>
    </source>
</evidence>
<dbReference type="Pfam" id="PF02366">
    <property type="entry name" value="PMT"/>
    <property type="match status" value="1"/>
</dbReference>
<feature type="transmembrane region" description="Helical" evidence="15">
    <location>
        <begin position="229"/>
        <end position="249"/>
    </location>
</feature>
<dbReference type="Pfam" id="PF02815">
    <property type="entry name" value="MIR"/>
    <property type="match status" value="1"/>
</dbReference>
<keyword evidence="9 15" id="KW-0256">Endoplasmic reticulum</keyword>
<dbReference type="InterPro" id="IPR016093">
    <property type="entry name" value="MIR_motif"/>
</dbReference>
<keyword evidence="12" id="KW-0325">Glycoprotein</keyword>
<dbReference type="KEGG" id="som:SOMG_01831"/>
<proteinExistence type="inferred from homology"/>
<dbReference type="Pfam" id="PF16192">
    <property type="entry name" value="PMT_4TMC"/>
    <property type="match status" value="1"/>
</dbReference>
<evidence type="ECO:0000313" key="19">
    <source>
        <dbReference type="Proteomes" id="UP001212411"/>
    </source>
</evidence>
<dbReference type="SUPFAM" id="SSF82109">
    <property type="entry name" value="MIR domain"/>
    <property type="match status" value="1"/>
</dbReference>
<dbReference type="EMBL" id="CP115611">
    <property type="protein sequence ID" value="WBW72154.1"/>
    <property type="molecule type" value="Genomic_DNA"/>
</dbReference>
<comment type="catalytic activity">
    <reaction evidence="13 15">
        <text>a di-trans,poly-cis-dolichyl beta-D-mannosyl phosphate + L-threonyl-[protein] = 3-O-(alpha-D-mannosyl)-L-threonyl-[protein] + a di-trans,poly-cis-dolichyl phosphate + H(+)</text>
        <dbReference type="Rhea" id="RHEA:53396"/>
        <dbReference type="Rhea" id="RHEA-COMP:11060"/>
        <dbReference type="Rhea" id="RHEA-COMP:13547"/>
        <dbReference type="Rhea" id="RHEA-COMP:19498"/>
        <dbReference type="Rhea" id="RHEA-COMP:19501"/>
        <dbReference type="ChEBI" id="CHEBI:15378"/>
        <dbReference type="ChEBI" id="CHEBI:30013"/>
        <dbReference type="ChEBI" id="CHEBI:57683"/>
        <dbReference type="ChEBI" id="CHEBI:58211"/>
        <dbReference type="ChEBI" id="CHEBI:137323"/>
        <dbReference type="EC" id="2.4.1.109"/>
    </reaction>
</comment>
<accession>A0AAF0AVP7</accession>
<evidence type="ECO:0000256" key="6">
    <source>
        <dbReference type="ARBA" id="ARBA00022679"/>
    </source>
</evidence>
<evidence type="ECO:0000256" key="2">
    <source>
        <dbReference type="ARBA" id="ARBA00004922"/>
    </source>
</evidence>
<comment type="subcellular location">
    <subcellularLocation>
        <location evidence="1 15">Endoplasmic reticulum membrane</location>
        <topology evidence="1 15">Multi-pass membrane protein</topology>
    </subcellularLocation>
</comment>
<keyword evidence="7 15" id="KW-0812">Transmembrane</keyword>
<dbReference type="PANTHER" id="PTHR10050:SF50">
    <property type="entry name" value="DOLICHYL-PHOSPHATE-MANNOSE--PROTEIN MANNOSYLTRANSFERASE 1-RELATED"/>
    <property type="match status" value="1"/>
</dbReference>
<feature type="transmembrane region" description="Helical" evidence="15">
    <location>
        <begin position="151"/>
        <end position="168"/>
    </location>
</feature>
<dbReference type="GO" id="GO:0005789">
    <property type="term" value="C:endoplasmic reticulum membrane"/>
    <property type="evidence" value="ECO:0007669"/>
    <property type="project" value="UniProtKB-SubCell"/>
</dbReference>
<feature type="transmembrane region" description="Helical" evidence="15">
    <location>
        <begin position="643"/>
        <end position="664"/>
    </location>
</feature>
<evidence type="ECO:0000256" key="16">
    <source>
        <dbReference type="SAM" id="MobiDB-lite"/>
    </source>
</evidence>
<dbReference type="InterPro" id="IPR003342">
    <property type="entry name" value="ArnT-like_N"/>
</dbReference>
<feature type="transmembrane region" description="Helical" evidence="15">
    <location>
        <begin position="123"/>
        <end position="144"/>
    </location>
</feature>
<reference evidence="18 19" key="1">
    <citation type="journal article" date="2023" name="G3 (Bethesda)">
        <title>A high-quality reference genome for the fission yeast Schizosaccharomyces osmophilus.</title>
        <authorList>
            <person name="Jia G.S."/>
            <person name="Zhang W.C."/>
            <person name="Liang Y."/>
            <person name="Liu X.H."/>
            <person name="Rhind N."/>
            <person name="Pidoux A."/>
            <person name="Brysch-Herzberg M."/>
            <person name="Du L.L."/>
        </authorList>
    </citation>
    <scope>NUCLEOTIDE SEQUENCE [LARGE SCALE GENOMIC DNA]</scope>
    <source>
        <strain evidence="18 19">CBS 15793</strain>
    </source>
</reference>
<evidence type="ECO:0000256" key="11">
    <source>
        <dbReference type="ARBA" id="ARBA00023136"/>
    </source>
</evidence>
<feature type="transmembrane region" description="Helical" evidence="15">
    <location>
        <begin position="261"/>
        <end position="279"/>
    </location>
</feature>
<evidence type="ECO:0000256" key="9">
    <source>
        <dbReference type="ARBA" id="ARBA00022824"/>
    </source>
</evidence>
<feature type="transmembrane region" description="Helical" evidence="15">
    <location>
        <begin position="574"/>
        <end position="594"/>
    </location>
</feature>
<evidence type="ECO:0000256" key="14">
    <source>
        <dbReference type="ARBA" id="ARBA00045102"/>
    </source>
</evidence>
<evidence type="ECO:0000256" key="12">
    <source>
        <dbReference type="ARBA" id="ARBA00023180"/>
    </source>
</evidence>
<dbReference type="InterPro" id="IPR032421">
    <property type="entry name" value="PMT_4TMC"/>
</dbReference>
<evidence type="ECO:0000256" key="10">
    <source>
        <dbReference type="ARBA" id="ARBA00022989"/>
    </source>
</evidence>
<sequence>MGKSTSSAVQNEKQRRNVRDVELSRPRKFFTSRDFGIVILLTVVAFAIRVQRLMIPSKVVFEELRYINYALDYASNRFVLDVYPPLGKLLLSFGLTFFNSDPNLTRVGSTGQEFPSIETARSLRLIVAGFGSLLIPLMYGNVYLSSNSKSAAFMASVFAIFDNGLITMSRYVMIETPTLFFMGLTSFCWMYYENQQKHPFSTKWHFSLLSTGISLGLVISTKLSGVFTLLWLLALVVFHLWNLLGDLSVPITRIIRYGFNYVFYLIGIPMVTYLAIFTVHSELAVKSSTYDSFLTPEYKYALKNNKFEEQYADVAYGSLVTIRNAIPEHGYLHSNELVYPEGTKQQIISLTDRPNQNALWIIEHDNPNENKRENVELLEDGSIVRLRHIMTGRALHSHDHRPLVSNHDWQLEVSGYGGFGFEGDGNDLYRVQILDRPSRYASSNGTVEALNTYFRLIHVFTNCELMTSHRRLPDWGQDHREVTCCRNCIERSTTWVIESNFHDAMPSDARKITYRKPGFFEKFIEANKLMWLKDRKMGDGHEFESHALTWPFLLGPLRFLSDQGLQVYFFGNPVVWYSVLSLTLFFALVMLFFIARWNMGYKDGGPNVYHYSYNIGKFSLAWLIHWAPYILETDRVFLYHYLPALYFGIAALGVGWSFVGVVVLERRPIYSFITTAFIVLMVGVYYLYSPFTFMTPLTRSSCQPLELKGSWNFRCNSYMESLSQYNSDKVSPVYYERAAPHPFVYNDPAGNADTDVPLKENLGVYYPVWDAQVEMGYKVAAEEKAAMEAKENAEKAASAESASVSSEETSHNESSQ</sequence>
<dbReference type="PANTHER" id="PTHR10050">
    <property type="entry name" value="DOLICHYL-PHOSPHATE-MANNOSE--PROTEIN MANNOSYLTRANSFERASE"/>
    <property type="match status" value="1"/>
</dbReference>
<organism evidence="18 19">
    <name type="scientific">Schizosaccharomyces osmophilus</name>
    <dbReference type="NCBI Taxonomy" id="2545709"/>
    <lineage>
        <taxon>Eukaryota</taxon>
        <taxon>Fungi</taxon>
        <taxon>Dikarya</taxon>
        <taxon>Ascomycota</taxon>
        <taxon>Taphrinomycotina</taxon>
        <taxon>Schizosaccharomycetes</taxon>
        <taxon>Schizosaccharomycetales</taxon>
        <taxon>Schizosaccharomycetaceae</taxon>
        <taxon>Schizosaccharomyces</taxon>
    </lineage>
</organism>
<dbReference type="Gene3D" id="2.80.10.50">
    <property type="match status" value="1"/>
</dbReference>
<evidence type="ECO:0000256" key="4">
    <source>
        <dbReference type="ARBA" id="ARBA00012839"/>
    </source>
</evidence>
<feature type="transmembrane region" description="Helical" evidence="15">
    <location>
        <begin position="669"/>
        <end position="688"/>
    </location>
</feature>
<name>A0AAF0AVP7_9SCHI</name>
<keyword evidence="11 15" id="KW-0472">Membrane</keyword>
<comment type="pathway">
    <text evidence="2 15">Protein modification; protein glycosylation.</text>
</comment>
<feature type="transmembrane region" description="Helical" evidence="15">
    <location>
        <begin position="35"/>
        <end position="55"/>
    </location>
</feature>